<dbReference type="STRING" id="652787.SAMN05216490_4628"/>
<evidence type="ECO:0000313" key="3">
    <source>
        <dbReference type="EMBL" id="SDT65444.1"/>
    </source>
</evidence>
<gene>
    <name evidence="3" type="ORF">SAMN05216490_4628</name>
</gene>
<dbReference type="InterPro" id="IPR016181">
    <property type="entry name" value="Acyl_CoA_acyltransferase"/>
</dbReference>
<keyword evidence="1 3" id="KW-0808">Transferase</keyword>
<dbReference type="OrthoDB" id="9799681at2"/>
<dbReference type="InterPro" id="IPR000182">
    <property type="entry name" value="GNAT_dom"/>
</dbReference>
<dbReference type="InterPro" id="IPR050769">
    <property type="entry name" value="NAT_camello-type"/>
</dbReference>
<dbReference type="Gene3D" id="3.40.630.30">
    <property type="match status" value="1"/>
</dbReference>
<evidence type="ECO:0000259" key="2">
    <source>
        <dbReference type="PROSITE" id="PS51186"/>
    </source>
</evidence>
<protein>
    <submittedName>
        <fullName evidence="3">Acetyltransferase (GNAT) domain-containing protein</fullName>
    </submittedName>
</protein>
<sequence>MENTLTIKPIYNDYCDKIIDLILSIQQKEFGLTITINQQLDLLDVETNYHQGGGNFWGAFLGDKLIGTIALINCGHNSACIRKMFVKKEYRGKELGTAQQLLNTLLQYCSEKEITAIYLGTVHQLKAAHRFYERNSFTPIAAADLPPYFPLMITDNMFYQLHLDKQTAL</sequence>
<dbReference type="EMBL" id="LT629740">
    <property type="protein sequence ID" value="SDT65444.1"/>
    <property type="molecule type" value="Genomic_DNA"/>
</dbReference>
<dbReference type="GO" id="GO:0008080">
    <property type="term" value="F:N-acetyltransferase activity"/>
    <property type="evidence" value="ECO:0007669"/>
    <property type="project" value="InterPro"/>
</dbReference>
<evidence type="ECO:0000256" key="1">
    <source>
        <dbReference type="ARBA" id="ARBA00022679"/>
    </source>
</evidence>
<reference evidence="3 4" key="1">
    <citation type="submission" date="2016-10" db="EMBL/GenBank/DDBJ databases">
        <authorList>
            <person name="de Groot N.N."/>
        </authorList>
    </citation>
    <scope>NUCLEOTIDE SEQUENCE [LARGE SCALE GENOMIC DNA]</scope>
    <source>
        <strain evidence="3 4">MP1X4</strain>
    </source>
</reference>
<proteinExistence type="predicted"/>
<name>A0A1H2C516_MUCMA</name>
<dbReference type="PANTHER" id="PTHR13947:SF37">
    <property type="entry name" value="LD18367P"/>
    <property type="match status" value="1"/>
</dbReference>
<dbReference type="CDD" id="cd04301">
    <property type="entry name" value="NAT_SF"/>
    <property type="match status" value="1"/>
</dbReference>
<dbReference type="AlphaFoldDB" id="A0A1H2C516"/>
<evidence type="ECO:0000313" key="4">
    <source>
        <dbReference type="Proteomes" id="UP000199679"/>
    </source>
</evidence>
<organism evidence="3 4">
    <name type="scientific">Mucilaginibacter mallensis</name>
    <dbReference type="NCBI Taxonomy" id="652787"/>
    <lineage>
        <taxon>Bacteria</taxon>
        <taxon>Pseudomonadati</taxon>
        <taxon>Bacteroidota</taxon>
        <taxon>Sphingobacteriia</taxon>
        <taxon>Sphingobacteriales</taxon>
        <taxon>Sphingobacteriaceae</taxon>
        <taxon>Mucilaginibacter</taxon>
    </lineage>
</organism>
<dbReference type="Proteomes" id="UP000199679">
    <property type="component" value="Chromosome I"/>
</dbReference>
<dbReference type="PANTHER" id="PTHR13947">
    <property type="entry name" value="GNAT FAMILY N-ACETYLTRANSFERASE"/>
    <property type="match status" value="1"/>
</dbReference>
<feature type="domain" description="N-acetyltransferase" evidence="2">
    <location>
        <begin position="5"/>
        <end position="164"/>
    </location>
</feature>
<keyword evidence="4" id="KW-1185">Reference proteome</keyword>
<dbReference type="Pfam" id="PF00583">
    <property type="entry name" value="Acetyltransf_1"/>
    <property type="match status" value="1"/>
</dbReference>
<dbReference type="PROSITE" id="PS51186">
    <property type="entry name" value="GNAT"/>
    <property type="match status" value="1"/>
</dbReference>
<dbReference type="RefSeq" id="WP_091378853.1">
    <property type="nucleotide sequence ID" value="NZ_LT629740.1"/>
</dbReference>
<dbReference type="SUPFAM" id="SSF55729">
    <property type="entry name" value="Acyl-CoA N-acyltransferases (Nat)"/>
    <property type="match status" value="1"/>
</dbReference>
<accession>A0A1H2C516</accession>